<dbReference type="InterPro" id="IPR035930">
    <property type="entry name" value="FomD-like_sf"/>
</dbReference>
<dbReference type="Gene3D" id="2.40.380.10">
    <property type="entry name" value="FomD-like"/>
    <property type="match status" value="1"/>
</dbReference>
<name>A0A919MN09_9ACTN</name>
<sequence>MGEVDVVREYDGRLHRRAVEHHLGEDEWGTWLGVPCGTEIHYVSAGVTRRDKHRGVRLVPRDGWYTALFFAPTRRLEMYCDITAPAEWAGPAQVSLVDLDLGVTRTHRGRVALLDEEESAAHQVSYGYPGEVIEAVAEAARQIVAAARARVEPFGTHYISWLDRV</sequence>
<accession>A0A919MN09</accession>
<evidence type="ECO:0000259" key="1">
    <source>
        <dbReference type="Pfam" id="PF04167"/>
    </source>
</evidence>
<evidence type="ECO:0000313" key="3">
    <source>
        <dbReference type="Proteomes" id="UP000647172"/>
    </source>
</evidence>
<reference evidence="2" key="1">
    <citation type="submission" date="2021-01" db="EMBL/GenBank/DDBJ databases">
        <title>Whole genome shotgun sequence of Actinoplanes nipponensis NBRC 14063.</title>
        <authorList>
            <person name="Komaki H."/>
            <person name="Tamura T."/>
        </authorList>
    </citation>
    <scope>NUCLEOTIDE SEQUENCE</scope>
    <source>
        <strain evidence="2">NBRC 14063</strain>
    </source>
</reference>
<dbReference type="InterPro" id="IPR007295">
    <property type="entry name" value="DUF402"/>
</dbReference>
<gene>
    <name evidence="2" type="ORF">Ani05nite_46150</name>
</gene>
<dbReference type="Proteomes" id="UP000647172">
    <property type="component" value="Unassembled WGS sequence"/>
</dbReference>
<feature type="domain" description="DUF402" evidence="1">
    <location>
        <begin position="11"/>
        <end position="150"/>
    </location>
</feature>
<dbReference type="SUPFAM" id="SSF159234">
    <property type="entry name" value="FomD-like"/>
    <property type="match status" value="1"/>
</dbReference>
<dbReference type="RefSeq" id="WP_203771313.1">
    <property type="nucleotide sequence ID" value="NZ_BOMQ01000054.1"/>
</dbReference>
<dbReference type="Pfam" id="PF04167">
    <property type="entry name" value="DUF402"/>
    <property type="match status" value="1"/>
</dbReference>
<keyword evidence="3" id="KW-1185">Reference proteome</keyword>
<dbReference type="EMBL" id="BOMQ01000054">
    <property type="protein sequence ID" value="GIE51081.1"/>
    <property type="molecule type" value="Genomic_DNA"/>
</dbReference>
<evidence type="ECO:0000313" key="2">
    <source>
        <dbReference type="EMBL" id="GIE51081.1"/>
    </source>
</evidence>
<proteinExistence type="predicted"/>
<dbReference type="AlphaFoldDB" id="A0A919MN09"/>
<comment type="caution">
    <text evidence="2">The sequence shown here is derived from an EMBL/GenBank/DDBJ whole genome shotgun (WGS) entry which is preliminary data.</text>
</comment>
<protein>
    <recommendedName>
        <fullName evidence="1">DUF402 domain-containing protein</fullName>
    </recommendedName>
</protein>
<organism evidence="2 3">
    <name type="scientific">Actinoplanes nipponensis</name>
    <dbReference type="NCBI Taxonomy" id="135950"/>
    <lineage>
        <taxon>Bacteria</taxon>
        <taxon>Bacillati</taxon>
        <taxon>Actinomycetota</taxon>
        <taxon>Actinomycetes</taxon>
        <taxon>Micromonosporales</taxon>
        <taxon>Micromonosporaceae</taxon>
        <taxon>Actinoplanes</taxon>
    </lineage>
</organism>